<feature type="region of interest" description="Disordered" evidence="1">
    <location>
        <begin position="170"/>
        <end position="194"/>
    </location>
</feature>
<accession>A0ABU5XMD9</accession>
<dbReference type="RefSeq" id="WP_329780354.1">
    <property type="nucleotide sequence ID" value="NZ_JAYJJR010000016.1"/>
</dbReference>
<name>A0ABU5XMD9_9MYCO</name>
<evidence type="ECO:0000313" key="2">
    <source>
        <dbReference type="EMBL" id="MEB3023353.1"/>
    </source>
</evidence>
<evidence type="ECO:0000313" key="3">
    <source>
        <dbReference type="Proteomes" id="UP001299596"/>
    </source>
</evidence>
<comment type="caution">
    <text evidence="2">The sequence shown here is derived from an EMBL/GenBank/DDBJ whole genome shotgun (WGS) entry which is preliminary data.</text>
</comment>
<dbReference type="EMBL" id="JAYJJR010000016">
    <property type="protein sequence ID" value="MEB3023353.1"/>
    <property type="molecule type" value="Genomic_DNA"/>
</dbReference>
<protein>
    <submittedName>
        <fullName evidence="2">Uncharacterized protein</fullName>
    </submittedName>
</protein>
<organism evidence="2 3">
    <name type="scientific">[Mycobacterium] crassicus</name>
    <dbReference type="NCBI Taxonomy" id="2872309"/>
    <lineage>
        <taxon>Bacteria</taxon>
        <taxon>Bacillati</taxon>
        <taxon>Actinomycetota</taxon>
        <taxon>Actinomycetes</taxon>
        <taxon>Mycobacteriales</taxon>
        <taxon>Mycobacteriaceae</taxon>
        <taxon>Mycolicibacter</taxon>
    </lineage>
</organism>
<dbReference type="Proteomes" id="UP001299596">
    <property type="component" value="Unassembled WGS sequence"/>
</dbReference>
<gene>
    <name evidence="2" type="ORF">K6T79_20115</name>
</gene>
<evidence type="ECO:0000256" key="1">
    <source>
        <dbReference type="SAM" id="MobiDB-lite"/>
    </source>
</evidence>
<reference evidence="2 3" key="1">
    <citation type="submission" date="2023-12" db="EMBL/GenBank/DDBJ databases">
        <title>Description of new species of Mycobacterium terrae complex isolated from sewage at the Sao Paulo Zoological Park Foundation in Brazil.</title>
        <authorList>
            <person name="Romagnoli C.L."/>
            <person name="Conceicao E.C."/>
            <person name="Machado E."/>
            <person name="Barreto L.B.P.F."/>
            <person name="Sharma A."/>
            <person name="Silva N.M."/>
            <person name="Marques L.E."/>
            <person name="Juliana M.A."/>
            <person name="Lourenco M.C.S."/>
            <person name="Digiampietri L.A."/>
            <person name="Suffys P.N."/>
            <person name="Viana-Niero C."/>
        </authorList>
    </citation>
    <scope>NUCLEOTIDE SEQUENCE [LARGE SCALE GENOMIC DNA]</scope>
    <source>
        <strain evidence="2 3">MYC098</strain>
    </source>
</reference>
<sequence>MSVYENDPVSSKFDGYAVPTPPGDWRYALDESGVFYRREGWPFGREPSRVSACQASGIRSAQAWKLVPASVRVSPDVAYQSWRNEYVLLHPGRLPEYVGTTEEDNEFAHAYLDLWVRKQGLGGIVVPRVAIELDMHTSTVRVDAKCPAEVRGQAELKARRLLEFLVEHQEKARRPRGRRAPGTSHDAWAKSQSR</sequence>
<proteinExistence type="predicted"/>
<keyword evidence="3" id="KW-1185">Reference proteome</keyword>